<gene>
    <name evidence="4" type="primary">msrA</name>
    <name evidence="6" type="ORF">TSACC_269</name>
</gene>
<accession>A0A146G1G3</accession>
<organism evidence="6 7">
    <name type="scientific">Terrimicrobium sacchariphilum</name>
    <dbReference type="NCBI Taxonomy" id="690879"/>
    <lineage>
        <taxon>Bacteria</taxon>
        <taxon>Pseudomonadati</taxon>
        <taxon>Verrucomicrobiota</taxon>
        <taxon>Terrimicrobiia</taxon>
        <taxon>Terrimicrobiales</taxon>
        <taxon>Terrimicrobiaceae</taxon>
        <taxon>Terrimicrobium</taxon>
    </lineage>
</organism>
<sequence>MAYAEKTAVLGGGCFWCVEAMYQTVPGIDKVVSGYAGGTTENPSYEEVCTGRTGHAEVVQISYDPEKISYEKIIDLFWKAHDPTTLNRQGADSGTQYRSIILYQTEEEKQIAEKSKAVAQKDFKSSIVTEIAPLKAFYPAETYHQDFFKNNPNNPYNRAVTAPKVEKFEKAQQHQ</sequence>
<comment type="catalytic activity">
    <reaction evidence="3 4">
        <text>[thioredoxin]-disulfide + L-methionine + H2O = L-methionine (S)-S-oxide + [thioredoxin]-dithiol</text>
        <dbReference type="Rhea" id="RHEA:19993"/>
        <dbReference type="Rhea" id="RHEA-COMP:10698"/>
        <dbReference type="Rhea" id="RHEA-COMP:10700"/>
        <dbReference type="ChEBI" id="CHEBI:15377"/>
        <dbReference type="ChEBI" id="CHEBI:29950"/>
        <dbReference type="ChEBI" id="CHEBI:50058"/>
        <dbReference type="ChEBI" id="CHEBI:57844"/>
        <dbReference type="ChEBI" id="CHEBI:58772"/>
        <dbReference type="EC" id="1.8.4.11"/>
    </reaction>
</comment>
<dbReference type="EMBL" id="BDCO01000002">
    <property type="protein sequence ID" value="GAT31675.1"/>
    <property type="molecule type" value="Genomic_DNA"/>
</dbReference>
<evidence type="ECO:0000256" key="4">
    <source>
        <dbReference type="HAMAP-Rule" id="MF_01401"/>
    </source>
</evidence>
<dbReference type="InterPro" id="IPR002569">
    <property type="entry name" value="Met_Sox_Rdtase_MsrA_dom"/>
</dbReference>
<reference evidence="7" key="1">
    <citation type="journal article" date="2017" name="Genome Announc.">
        <title>Draft Genome Sequence of Terrimicrobium sacchariphilum NM-5T, a Facultative Anaerobic Soil Bacterium of the Class Spartobacteria.</title>
        <authorList>
            <person name="Qiu Y.L."/>
            <person name="Tourlousse D.M."/>
            <person name="Matsuura N."/>
            <person name="Ohashi A."/>
            <person name="Sekiguchi Y."/>
        </authorList>
    </citation>
    <scope>NUCLEOTIDE SEQUENCE [LARGE SCALE GENOMIC DNA]</scope>
    <source>
        <strain evidence="7">NM-5</strain>
    </source>
</reference>
<dbReference type="OrthoDB" id="4174719at2"/>
<comment type="function">
    <text evidence="4">Has an important function as a repair enzyme for proteins that have been inactivated by oxidation. Catalyzes the reversible oxidation-reduction of methionine sulfoxide in proteins to methionine.</text>
</comment>
<dbReference type="GO" id="GO:0008113">
    <property type="term" value="F:peptide-methionine (S)-S-oxide reductase activity"/>
    <property type="evidence" value="ECO:0007669"/>
    <property type="project" value="UniProtKB-UniRule"/>
</dbReference>
<protein>
    <recommendedName>
        <fullName evidence="4">Peptide methionine sulfoxide reductase MsrA</fullName>
        <shortName evidence="4">Protein-methionine-S-oxide reductase</shortName>
        <ecNumber evidence="4">1.8.4.11</ecNumber>
    </recommendedName>
    <alternativeName>
        <fullName evidence="4">Peptide-methionine (S)-S-oxide reductase</fullName>
        <shortName evidence="4">Peptide Met(O) reductase</shortName>
    </alternativeName>
</protein>
<dbReference type="AlphaFoldDB" id="A0A146G1G3"/>
<dbReference type="GO" id="GO:0033744">
    <property type="term" value="F:L-methionine:thioredoxin-disulfide S-oxidoreductase activity"/>
    <property type="evidence" value="ECO:0007669"/>
    <property type="project" value="RHEA"/>
</dbReference>
<name>A0A146G1G3_TERSA</name>
<dbReference type="SUPFAM" id="SSF55068">
    <property type="entry name" value="Peptide methionine sulfoxide reductase"/>
    <property type="match status" value="1"/>
</dbReference>
<dbReference type="NCBIfam" id="TIGR00401">
    <property type="entry name" value="msrA"/>
    <property type="match status" value="1"/>
</dbReference>
<dbReference type="Proteomes" id="UP000076023">
    <property type="component" value="Unassembled WGS sequence"/>
</dbReference>
<proteinExistence type="inferred from homology"/>
<comment type="similarity">
    <text evidence="4">Belongs to the MsrA Met sulfoxide reductase family.</text>
</comment>
<evidence type="ECO:0000256" key="1">
    <source>
        <dbReference type="ARBA" id="ARBA00023002"/>
    </source>
</evidence>
<evidence type="ECO:0000313" key="6">
    <source>
        <dbReference type="EMBL" id="GAT31675.1"/>
    </source>
</evidence>
<dbReference type="InterPro" id="IPR036509">
    <property type="entry name" value="Met_Sox_Rdtase_MsrA_sf"/>
</dbReference>
<feature type="domain" description="Peptide methionine sulphoxide reductase MsrA" evidence="5">
    <location>
        <begin position="7"/>
        <end position="156"/>
    </location>
</feature>
<dbReference type="STRING" id="690879.TSACC_269"/>
<dbReference type="Pfam" id="PF01625">
    <property type="entry name" value="PMSR"/>
    <property type="match status" value="1"/>
</dbReference>
<dbReference type="PANTHER" id="PTHR43774">
    <property type="entry name" value="PEPTIDE METHIONINE SULFOXIDE REDUCTASE"/>
    <property type="match status" value="1"/>
</dbReference>
<dbReference type="HAMAP" id="MF_01401">
    <property type="entry name" value="MsrA"/>
    <property type="match status" value="1"/>
</dbReference>
<evidence type="ECO:0000313" key="7">
    <source>
        <dbReference type="Proteomes" id="UP000076023"/>
    </source>
</evidence>
<dbReference type="PANTHER" id="PTHR43774:SF1">
    <property type="entry name" value="PEPTIDE METHIONINE SULFOXIDE REDUCTASE MSRA 2"/>
    <property type="match status" value="1"/>
</dbReference>
<dbReference type="EC" id="1.8.4.11" evidence="4"/>
<comment type="catalytic activity">
    <reaction evidence="2 4">
        <text>L-methionyl-[protein] + [thioredoxin]-disulfide + H2O = L-methionyl-(S)-S-oxide-[protein] + [thioredoxin]-dithiol</text>
        <dbReference type="Rhea" id="RHEA:14217"/>
        <dbReference type="Rhea" id="RHEA-COMP:10698"/>
        <dbReference type="Rhea" id="RHEA-COMP:10700"/>
        <dbReference type="Rhea" id="RHEA-COMP:12313"/>
        <dbReference type="Rhea" id="RHEA-COMP:12315"/>
        <dbReference type="ChEBI" id="CHEBI:15377"/>
        <dbReference type="ChEBI" id="CHEBI:16044"/>
        <dbReference type="ChEBI" id="CHEBI:29950"/>
        <dbReference type="ChEBI" id="CHEBI:44120"/>
        <dbReference type="ChEBI" id="CHEBI:50058"/>
        <dbReference type="EC" id="1.8.4.11"/>
    </reaction>
</comment>
<comment type="caution">
    <text evidence="6">The sequence shown here is derived from an EMBL/GenBank/DDBJ whole genome shotgun (WGS) entry which is preliminary data.</text>
</comment>
<evidence type="ECO:0000256" key="3">
    <source>
        <dbReference type="ARBA" id="ARBA00048782"/>
    </source>
</evidence>
<feature type="active site" evidence="4">
    <location>
        <position position="14"/>
    </location>
</feature>
<evidence type="ECO:0000256" key="2">
    <source>
        <dbReference type="ARBA" id="ARBA00047806"/>
    </source>
</evidence>
<keyword evidence="1 4" id="KW-0560">Oxidoreductase</keyword>
<dbReference type="Gene3D" id="3.30.1060.10">
    <property type="entry name" value="Peptide methionine sulphoxide reductase MsrA"/>
    <property type="match status" value="1"/>
</dbReference>
<dbReference type="InParanoid" id="A0A146G1G3"/>
<keyword evidence="7" id="KW-1185">Reference proteome</keyword>
<dbReference type="FunCoup" id="A0A146G1G3">
    <property type="interactions" value="497"/>
</dbReference>
<evidence type="ECO:0000259" key="5">
    <source>
        <dbReference type="Pfam" id="PF01625"/>
    </source>
</evidence>